<dbReference type="GO" id="GO:0006302">
    <property type="term" value="P:double-strand break repair"/>
    <property type="evidence" value="ECO:0007669"/>
    <property type="project" value="TreeGrafter"/>
</dbReference>
<dbReference type="GO" id="GO:0003677">
    <property type="term" value="F:DNA binding"/>
    <property type="evidence" value="ECO:0007669"/>
    <property type="project" value="InterPro"/>
</dbReference>
<dbReference type="Gene3D" id="3.30.420.10">
    <property type="entry name" value="Ribonuclease H-like superfamily/Ribonuclease H"/>
    <property type="match status" value="1"/>
</dbReference>
<comment type="caution">
    <text evidence="2">The sequence shown here is derived from an EMBL/GenBank/DDBJ whole genome shotgun (WGS) entry which is preliminary data.</text>
</comment>
<dbReference type="AlphaFoldDB" id="X0WDW4"/>
<dbReference type="SUPFAM" id="SSF53098">
    <property type="entry name" value="Ribonuclease H-like"/>
    <property type="match status" value="1"/>
</dbReference>
<dbReference type="EMBL" id="BARS01046324">
    <property type="protein sequence ID" value="GAG28840.1"/>
    <property type="molecule type" value="Genomic_DNA"/>
</dbReference>
<accession>X0WDW4</accession>
<dbReference type="InterPro" id="IPR036279">
    <property type="entry name" value="5-3_exonuclease_C_sf"/>
</dbReference>
<dbReference type="GO" id="GO:0008408">
    <property type="term" value="F:3'-5' exonuclease activity"/>
    <property type="evidence" value="ECO:0007669"/>
    <property type="project" value="InterPro"/>
</dbReference>
<dbReference type="SUPFAM" id="SSF47807">
    <property type="entry name" value="5' to 3' exonuclease, C-terminal subdomain"/>
    <property type="match status" value="1"/>
</dbReference>
<dbReference type="Pfam" id="PF01367">
    <property type="entry name" value="5_3_exonuc"/>
    <property type="match status" value="1"/>
</dbReference>
<dbReference type="SMART" id="SM00474">
    <property type="entry name" value="35EXOc"/>
    <property type="match status" value="1"/>
</dbReference>
<dbReference type="InterPro" id="IPR012337">
    <property type="entry name" value="RNaseH-like_sf"/>
</dbReference>
<organism evidence="2">
    <name type="scientific">marine sediment metagenome</name>
    <dbReference type="NCBI Taxonomy" id="412755"/>
    <lineage>
        <taxon>unclassified sequences</taxon>
        <taxon>metagenomes</taxon>
        <taxon>ecological metagenomes</taxon>
    </lineage>
</organism>
<name>X0WDW4_9ZZZZ</name>
<dbReference type="InterPro" id="IPR036397">
    <property type="entry name" value="RNaseH_sf"/>
</dbReference>
<dbReference type="PANTHER" id="PTHR10133">
    <property type="entry name" value="DNA POLYMERASE I"/>
    <property type="match status" value="1"/>
</dbReference>
<proteinExistence type="predicted"/>
<dbReference type="InterPro" id="IPR002298">
    <property type="entry name" value="DNA_polymerase_A"/>
</dbReference>
<dbReference type="InterPro" id="IPR020045">
    <property type="entry name" value="DNA_polI_H3TH"/>
</dbReference>
<dbReference type="Gene3D" id="1.10.150.20">
    <property type="entry name" value="5' to 3' exonuclease, C-terminal subdomain"/>
    <property type="match status" value="1"/>
</dbReference>
<dbReference type="GO" id="GO:0006261">
    <property type="term" value="P:DNA-templated DNA replication"/>
    <property type="evidence" value="ECO:0007669"/>
    <property type="project" value="InterPro"/>
</dbReference>
<dbReference type="InterPro" id="IPR002562">
    <property type="entry name" value="3'-5'_exonuclease_dom"/>
</dbReference>
<gene>
    <name evidence="2" type="ORF">S01H1_69740</name>
</gene>
<reference evidence="2" key="1">
    <citation type="journal article" date="2014" name="Front. Microbiol.">
        <title>High frequency of phylogenetically diverse reductive dehalogenase-homologous genes in deep subseafloor sedimentary metagenomes.</title>
        <authorList>
            <person name="Kawai M."/>
            <person name="Futagami T."/>
            <person name="Toyoda A."/>
            <person name="Takaki Y."/>
            <person name="Nishi S."/>
            <person name="Hori S."/>
            <person name="Arai W."/>
            <person name="Tsubouchi T."/>
            <person name="Morono Y."/>
            <person name="Uchiyama I."/>
            <person name="Ito T."/>
            <person name="Fujiyama A."/>
            <person name="Inagaki F."/>
            <person name="Takami H."/>
        </authorList>
    </citation>
    <scope>NUCLEOTIDE SEQUENCE</scope>
    <source>
        <strain evidence="2">Expedition CK06-06</strain>
    </source>
</reference>
<feature type="non-terminal residue" evidence="2">
    <location>
        <position position="246"/>
    </location>
</feature>
<feature type="domain" description="3'-5' exonuclease" evidence="1">
    <location>
        <begin position="103"/>
        <end position="246"/>
    </location>
</feature>
<sequence length="246" mass="27858">VKLIKEYGSLEKALDNAERVTNKRVRTGLMECKEGALLSKELVTIDTNVSLEKGITDLERKEFDLDSLADLFKKLEFSSLFGQISQFQELPEIDEFESPEKDYQTLLSLKELDAFVTDCKKASIVSFDLETTSVDPMRAEIVGLSFSIRPNGGVYIPVRYLDKKEIHFGDDELATILETLRSVFESSDIPKTGQNVKYDSLILKRHGIRVAGLVFDTMIAAHLINPASRSYKLDNLSKEYLNYKMV</sequence>
<feature type="non-terminal residue" evidence="2">
    <location>
        <position position="1"/>
    </location>
</feature>
<dbReference type="GO" id="GO:0003887">
    <property type="term" value="F:DNA-directed DNA polymerase activity"/>
    <property type="evidence" value="ECO:0007669"/>
    <property type="project" value="InterPro"/>
</dbReference>
<dbReference type="CDD" id="cd06139">
    <property type="entry name" value="DNA_polA_I_Ecoli_like_exo"/>
    <property type="match status" value="1"/>
</dbReference>
<dbReference type="PANTHER" id="PTHR10133:SF27">
    <property type="entry name" value="DNA POLYMERASE NU"/>
    <property type="match status" value="1"/>
</dbReference>
<dbReference type="Pfam" id="PF01612">
    <property type="entry name" value="DNA_pol_A_exo1"/>
    <property type="match status" value="1"/>
</dbReference>
<protein>
    <recommendedName>
        <fullName evidence="1">3'-5' exonuclease domain-containing protein</fullName>
    </recommendedName>
</protein>
<evidence type="ECO:0000259" key="1">
    <source>
        <dbReference type="SMART" id="SM00474"/>
    </source>
</evidence>
<evidence type="ECO:0000313" key="2">
    <source>
        <dbReference type="EMBL" id="GAG28840.1"/>
    </source>
</evidence>